<dbReference type="PANTHER" id="PTHR42759">
    <property type="entry name" value="MOXR FAMILY PROTEIN"/>
    <property type="match status" value="1"/>
</dbReference>
<dbReference type="AlphaFoldDB" id="A6DH98"/>
<dbReference type="eggNOG" id="COG0714">
    <property type="taxonomic scope" value="Bacteria"/>
</dbReference>
<dbReference type="Pfam" id="PF07726">
    <property type="entry name" value="AAA_3"/>
    <property type="match status" value="1"/>
</dbReference>
<dbReference type="Proteomes" id="UP000004947">
    <property type="component" value="Unassembled WGS sequence"/>
</dbReference>
<name>A6DH98_9BACT</name>
<evidence type="ECO:0000259" key="1">
    <source>
        <dbReference type="Pfam" id="PF07726"/>
    </source>
</evidence>
<dbReference type="InterPro" id="IPR027417">
    <property type="entry name" value="P-loop_NTPase"/>
</dbReference>
<dbReference type="SUPFAM" id="SSF52540">
    <property type="entry name" value="P-loop containing nucleoside triphosphate hydrolases"/>
    <property type="match status" value="1"/>
</dbReference>
<feature type="domain" description="ChlI/MoxR AAA lid" evidence="2">
    <location>
        <begin position="234"/>
        <end position="304"/>
    </location>
</feature>
<proteinExistence type="predicted"/>
<dbReference type="GO" id="GO:0005524">
    <property type="term" value="F:ATP binding"/>
    <property type="evidence" value="ECO:0007669"/>
    <property type="project" value="InterPro"/>
</dbReference>
<dbReference type="Gene3D" id="1.10.8.80">
    <property type="entry name" value="Magnesium chelatase subunit I, C-Terminal domain"/>
    <property type="match status" value="1"/>
</dbReference>
<dbReference type="PANTHER" id="PTHR42759:SF5">
    <property type="entry name" value="METHANOL DEHYDROGENASE REGULATOR"/>
    <property type="match status" value="1"/>
</dbReference>
<dbReference type="InterPro" id="IPR050764">
    <property type="entry name" value="CbbQ/NirQ/NorQ/GpvN"/>
</dbReference>
<dbReference type="STRING" id="313628.LNTAR_14232"/>
<evidence type="ECO:0000259" key="2">
    <source>
        <dbReference type="Pfam" id="PF17863"/>
    </source>
</evidence>
<dbReference type="Gene3D" id="3.40.50.300">
    <property type="entry name" value="P-loop containing nucleotide triphosphate hydrolases"/>
    <property type="match status" value="1"/>
</dbReference>
<dbReference type="RefSeq" id="WP_007277283.1">
    <property type="nucleotide sequence ID" value="NZ_ABCK01000003.1"/>
</dbReference>
<dbReference type="InterPro" id="IPR011703">
    <property type="entry name" value="ATPase_AAA-3"/>
</dbReference>
<dbReference type="OrthoDB" id="9808397at2"/>
<dbReference type="InterPro" id="IPR041628">
    <property type="entry name" value="ChlI/MoxR_AAA_lid"/>
</dbReference>
<dbReference type="GO" id="GO:0016887">
    <property type="term" value="F:ATP hydrolysis activity"/>
    <property type="evidence" value="ECO:0007669"/>
    <property type="project" value="InterPro"/>
</dbReference>
<evidence type="ECO:0000313" key="3">
    <source>
        <dbReference type="EMBL" id="EDM28981.1"/>
    </source>
</evidence>
<dbReference type="Pfam" id="PF17863">
    <property type="entry name" value="AAA_lid_2"/>
    <property type="match status" value="1"/>
</dbReference>
<evidence type="ECO:0000313" key="4">
    <source>
        <dbReference type="Proteomes" id="UP000004947"/>
    </source>
</evidence>
<gene>
    <name evidence="3" type="ORF">LNTAR_14232</name>
</gene>
<accession>A6DH98</accession>
<sequence length="313" mass="34784">MDQNDLVSKISDVKEVLNKVIRGKAEAVDLLLTGLFSGGHCLIEDVPGVGKTSLAKALSKSVGCDFQRVQFTPDLLPADITGGPIYSQKQEEFFFRKGPVFCNILLADEINRASPRTQSALLEAMGENQVTIGGERYDLKPPFIVIATQNSIENHGTFPLPEAQLDRFALSFSMNYPDAESEVAILLDRHSGDPSLSIQPQLTESEVLEVQKKVRDVKVDESIATYIVEILNSSRQQDQLRTGCSPRTGLVMYRTAQAHAFLNGRDYVNPDDIKHLCVPVLSHRLHVKKQVKNSGVSNEEIVREFFDRVKPPH</sequence>
<feature type="domain" description="ATPase AAA-3" evidence="1">
    <location>
        <begin position="40"/>
        <end position="169"/>
    </location>
</feature>
<protein>
    <submittedName>
        <fullName evidence="3">Methanol dehydrogenase regulatory protein</fullName>
    </submittedName>
</protein>
<organism evidence="3 4">
    <name type="scientific">Lentisphaera araneosa HTCC2155</name>
    <dbReference type="NCBI Taxonomy" id="313628"/>
    <lineage>
        <taxon>Bacteria</taxon>
        <taxon>Pseudomonadati</taxon>
        <taxon>Lentisphaerota</taxon>
        <taxon>Lentisphaeria</taxon>
        <taxon>Lentisphaerales</taxon>
        <taxon>Lentisphaeraceae</taxon>
        <taxon>Lentisphaera</taxon>
    </lineage>
</organism>
<dbReference type="CDD" id="cd00009">
    <property type="entry name" value="AAA"/>
    <property type="match status" value="1"/>
</dbReference>
<dbReference type="EMBL" id="ABCK01000003">
    <property type="protein sequence ID" value="EDM28981.1"/>
    <property type="molecule type" value="Genomic_DNA"/>
</dbReference>
<comment type="caution">
    <text evidence="3">The sequence shown here is derived from an EMBL/GenBank/DDBJ whole genome shotgun (WGS) entry which is preliminary data.</text>
</comment>
<reference evidence="3 4" key="1">
    <citation type="journal article" date="2010" name="J. Bacteriol.">
        <title>Genome sequence of Lentisphaera araneosa HTCC2155T, the type species of the order Lentisphaerales in the phylum Lentisphaerae.</title>
        <authorList>
            <person name="Thrash J.C."/>
            <person name="Cho J.C."/>
            <person name="Vergin K.L."/>
            <person name="Morris R.M."/>
            <person name="Giovannoni S.J."/>
        </authorList>
    </citation>
    <scope>NUCLEOTIDE SEQUENCE [LARGE SCALE GENOMIC DNA]</scope>
    <source>
        <strain evidence="3 4">HTCC2155</strain>
    </source>
</reference>
<keyword evidence="4" id="KW-1185">Reference proteome</keyword>
<dbReference type="PIRSF" id="PIRSF002849">
    <property type="entry name" value="AAA_ATPase_chaperone_MoxR_prd"/>
    <property type="match status" value="1"/>
</dbReference>